<comment type="subcellular location">
    <subcellularLocation>
        <location evidence="5">Cell membrane</location>
        <topology evidence="5">Multi-pass membrane protein</topology>
    </subcellularLocation>
    <subcellularLocation>
        <location evidence="1">Membrane</location>
        <topology evidence="1">Multi-pass membrane protein</topology>
    </subcellularLocation>
</comment>
<gene>
    <name evidence="6" type="ORF">SAMN05660652_02920</name>
</gene>
<proteinExistence type="inferred from homology"/>
<feature type="transmembrane region" description="Helical" evidence="5">
    <location>
        <begin position="36"/>
        <end position="58"/>
    </location>
</feature>
<comment type="similarity">
    <text evidence="5">Belongs to the 4-toluene sulfonate uptake permease (TSUP) (TC 2.A.102) family.</text>
</comment>
<dbReference type="Proteomes" id="UP000198607">
    <property type="component" value="Unassembled WGS sequence"/>
</dbReference>
<feature type="transmembrane region" description="Helical" evidence="5">
    <location>
        <begin position="241"/>
        <end position="263"/>
    </location>
</feature>
<dbReference type="InterPro" id="IPR051598">
    <property type="entry name" value="TSUP/Inactive_protease-like"/>
</dbReference>
<name>A0A1G8I3M6_9RHOO</name>
<feature type="transmembrane region" description="Helical" evidence="5">
    <location>
        <begin position="147"/>
        <end position="170"/>
    </location>
</feature>
<keyword evidence="7" id="KW-1185">Reference proteome</keyword>
<evidence type="ECO:0000256" key="2">
    <source>
        <dbReference type="ARBA" id="ARBA00022692"/>
    </source>
</evidence>
<reference evidence="6 7" key="1">
    <citation type="submission" date="2016-10" db="EMBL/GenBank/DDBJ databases">
        <authorList>
            <person name="de Groot N.N."/>
        </authorList>
    </citation>
    <scope>NUCLEOTIDE SEQUENCE [LARGE SCALE GENOMIC DNA]</scope>
    <source>
        <strain evidence="6 7">DSM 5885</strain>
    </source>
</reference>
<keyword evidence="4 5" id="KW-0472">Membrane</keyword>
<feature type="transmembrane region" description="Helical" evidence="5">
    <location>
        <begin position="211"/>
        <end position="229"/>
    </location>
</feature>
<dbReference type="GO" id="GO:0005886">
    <property type="term" value="C:plasma membrane"/>
    <property type="evidence" value="ECO:0007669"/>
    <property type="project" value="UniProtKB-SubCell"/>
</dbReference>
<keyword evidence="2 5" id="KW-0812">Transmembrane</keyword>
<feature type="transmembrane region" description="Helical" evidence="5">
    <location>
        <begin position="182"/>
        <end position="204"/>
    </location>
</feature>
<keyword evidence="5" id="KW-1003">Cell membrane</keyword>
<dbReference type="Pfam" id="PF01925">
    <property type="entry name" value="TauE"/>
    <property type="match status" value="1"/>
</dbReference>
<dbReference type="InterPro" id="IPR002781">
    <property type="entry name" value="TM_pro_TauE-like"/>
</dbReference>
<dbReference type="EMBL" id="FNCY01000013">
    <property type="protein sequence ID" value="SDI13457.1"/>
    <property type="molecule type" value="Genomic_DNA"/>
</dbReference>
<evidence type="ECO:0000256" key="4">
    <source>
        <dbReference type="ARBA" id="ARBA00023136"/>
    </source>
</evidence>
<dbReference type="STRING" id="83767.SAMN05660652_02920"/>
<dbReference type="PANTHER" id="PTHR43701:SF2">
    <property type="entry name" value="MEMBRANE TRANSPORTER PROTEIN YJNA-RELATED"/>
    <property type="match status" value="1"/>
</dbReference>
<organism evidence="6 7">
    <name type="scientific">Propionivibrio dicarboxylicus</name>
    <dbReference type="NCBI Taxonomy" id="83767"/>
    <lineage>
        <taxon>Bacteria</taxon>
        <taxon>Pseudomonadati</taxon>
        <taxon>Pseudomonadota</taxon>
        <taxon>Betaproteobacteria</taxon>
        <taxon>Rhodocyclales</taxon>
        <taxon>Rhodocyclaceae</taxon>
        <taxon>Propionivibrio</taxon>
    </lineage>
</organism>
<sequence length="264" mass="26796">MNILLILGALTGLVMGLAGAGGGVLAVPALVNGMGWTMQQAAPVALFAVATGAALGAYEGFRRGLVRYRAAFVMVLCGLPMTPLGVAAAHALPQRWLQWFFSVVLLIVAARLIRQALSGGAPATGRKLANIDPATGRFRWNWTSGGLFAGVGVCAGFLSGLLGVGGGFFIVPALRRFTDVTMHGAVATSLLVIALVSSGSVASVLSRGDTLPLGATSVFVAATAAGMLLGRSLSSRLSDAAIQRGFALLLLVAAAQMMAKAAFA</sequence>
<dbReference type="PANTHER" id="PTHR43701">
    <property type="entry name" value="MEMBRANE TRANSPORTER PROTEIN MJ0441-RELATED"/>
    <property type="match status" value="1"/>
</dbReference>
<feature type="transmembrane region" description="Helical" evidence="5">
    <location>
        <begin position="96"/>
        <end position="113"/>
    </location>
</feature>
<keyword evidence="3 5" id="KW-1133">Transmembrane helix</keyword>
<evidence type="ECO:0000313" key="6">
    <source>
        <dbReference type="EMBL" id="SDI13457.1"/>
    </source>
</evidence>
<accession>A0A1G8I3M6</accession>
<evidence type="ECO:0000256" key="5">
    <source>
        <dbReference type="RuleBase" id="RU363041"/>
    </source>
</evidence>
<evidence type="ECO:0000313" key="7">
    <source>
        <dbReference type="Proteomes" id="UP000198607"/>
    </source>
</evidence>
<dbReference type="AlphaFoldDB" id="A0A1G8I3M6"/>
<dbReference type="OrthoDB" id="7031597at2"/>
<protein>
    <recommendedName>
        <fullName evidence="5">Probable membrane transporter protein</fullName>
    </recommendedName>
</protein>
<feature type="transmembrane region" description="Helical" evidence="5">
    <location>
        <begin position="70"/>
        <end position="90"/>
    </location>
</feature>
<dbReference type="RefSeq" id="WP_091938638.1">
    <property type="nucleotide sequence ID" value="NZ_FNCY01000013.1"/>
</dbReference>
<evidence type="ECO:0000256" key="3">
    <source>
        <dbReference type="ARBA" id="ARBA00022989"/>
    </source>
</evidence>
<evidence type="ECO:0000256" key="1">
    <source>
        <dbReference type="ARBA" id="ARBA00004141"/>
    </source>
</evidence>